<accession>A0ACC3SGJ8</accession>
<comment type="caution">
    <text evidence="1">The sequence shown here is derived from an EMBL/GenBank/DDBJ whole genome shotgun (WGS) entry which is preliminary data.</text>
</comment>
<keyword evidence="2" id="KW-1185">Reference proteome</keyword>
<organism evidence="1 2">
    <name type="scientific">Zalaria obscura</name>
    <dbReference type="NCBI Taxonomy" id="2024903"/>
    <lineage>
        <taxon>Eukaryota</taxon>
        <taxon>Fungi</taxon>
        <taxon>Dikarya</taxon>
        <taxon>Ascomycota</taxon>
        <taxon>Pezizomycotina</taxon>
        <taxon>Dothideomycetes</taxon>
        <taxon>Dothideomycetidae</taxon>
        <taxon>Dothideales</taxon>
        <taxon>Zalariaceae</taxon>
        <taxon>Zalaria</taxon>
    </lineage>
</organism>
<dbReference type="EMBL" id="JAMKPW020000015">
    <property type="protein sequence ID" value="KAK8210404.1"/>
    <property type="molecule type" value="Genomic_DNA"/>
</dbReference>
<proteinExistence type="predicted"/>
<reference evidence="1" key="1">
    <citation type="submission" date="2024-02" db="EMBL/GenBank/DDBJ databases">
        <title>Metagenome Assembled Genome of Zalaria obscura JY119.</title>
        <authorList>
            <person name="Vighnesh L."/>
            <person name="Jagadeeshwari U."/>
            <person name="Venkata Ramana C."/>
            <person name="Sasikala C."/>
        </authorList>
    </citation>
    <scope>NUCLEOTIDE SEQUENCE</scope>
    <source>
        <strain evidence="1">JY119</strain>
    </source>
</reference>
<gene>
    <name evidence="1" type="ORF">M8818_003574</name>
</gene>
<name>A0ACC3SGJ8_9PEZI</name>
<sequence length="157" mass="17457">MSNVTRPQKPRRSARPCDACRTRKTRCILQPGSQHCIVCYTRATECTFDKVPPRKRASLRTPVHDHREADLQGTRAASIDVTEPEVAILPPLQDRSPHPGPPLSETQTGPKVRSTMAETLPRPYEDSLGLDPNRFSELYGLTSDMEPILMACSSSMS</sequence>
<evidence type="ECO:0000313" key="2">
    <source>
        <dbReference type="Proteomes" id="UP001320706"/>
    </source>
</evidence>
<evidence type="ECO:0000313" key="1">
    <source>
        <dbReference type="EMBL" id="KAK8210404.1"/>
    </source>
</evidence>
<dbReference type="Proteomes" id="UP001320706">
    <property type="component" value="Unassembled WGS sequence"/>
</dbReference>
<protein>
    <submittedName>
        <fullName evidence="1">Uncharacterized protein</fullName>
    </submittedName>
</protein>